<sequence>MMEPSETSHALPFSRMPPQWGRVSIQFKVCSVIRRLLSRLANSLKYSLADEDWEAKACQQFLEVASTLMRCGAPELTLTVYVQLTVGDGASGSGSAQLEFAFSKTQLQDCLARLASAIMDYIKVFLVSVSGGSTLQVQYIIRVRIVIGCGSVSTSRVTNAKGPRADTSTAFPSLAIEQSGVANVMRATVPMATSMPGGLMQRMWTII</sequence>
<dbReference type="Proteomes" id="UP000006702">
    <property type="component" value="Unassembled WGS sequence"/>
</dbReference>
<gene>
    <name evidence="1" type="ORF">NFIA_069160</name>
</gene>
<proteinExistence type="predicted"/>
<name>A1D7Q1_NEOFI</name>
<dbReference type="EMBL" id="DS027690">
    <property type="protein sequence ID" value="EAW21745.1"/>
    <property type="molecule type" value="Genomic_DNA"/>
</dbReference>
<reference evidence="2" key="1">
    <citation type="journal article" date="2008" name="PLoS Genet.">
        <title>Genomic islands in the pathogenic filamentous fungus Aspergillus fumigatus.</title>
        <authorList>
            <person name="Fedorova N.D."/>
            <person name="Khaldi N."/>
            <person name="Joardar V.S."/>
            <person name="Maiti R."/>
            <person name="Amedeo P."/>
            <person name="Anderson M.J."/>
            <person name="Crabtree J."/>
            <person name="Silva J.C."/>
            <person name="Badger J.H."/>
            <person name="Albarraq A."/>
            <person name="Angiuoli S."/>
            <person name="Bussey H."/>
            <person name="Bowyer P."/>
            <person name="Cotty P.J."/>
            <person name="Dyer P.S."/>
            <person name="Egan A."/>
            <person name="Galens K."/>
            <person name="Fraser-Liggett C.M."/>
            <person name="Haas B.J."/>
            <person name="Inman J.M."/>
            <person name="Kent R."/>
            <person name="Lemieux S."/>
            <person name="Malavazi I."/>
            <person name="Orvis J."/>
            <person name="Roemer T."/>
            <person name="Ronning C.M."/>
            <person name="Sundaram J.P."/>
            <person name="Sutton G."/>
            <person name="Turner G."/>
            <person name="Venter J.C."/>
            <person name="White O.R."/>
            <person name="Whitty B.R."/>
            <person name="Youngman P."/>
            <person name="Wolfe K.H."/>
            <person name="Goldman G.H."/>
            <person name="Wortman J.R."/>
            <person name="Jiang B."/>
            <person name="Denning D.W."/>
            <person name="Nierman W.C."/>
        </authorList>
    </citation>
    <scope>NUCLEOTIDE SEQUENCE [LARGE SCALE GENOMIC DNA]</scope>
    <source>
        <strain evidence="2">ATCC 1020 / DSM 3700 / CBS 544.65 / FGSC A1164 / JCM 1740 / NRRL 181 / WB 181</strain>
    </source>
</reference>
<accession>A1D7Q1</accession>
<dbReference type="HOGENOM" id="CLU_1326711_0_0_1"/>
<evidence type="ECO:0000313" key="1">
    <source>
        <dbReference type="EMBL" id="EAW21745.1"/>
    </source>
</evidence>
<dbReference type="KEGG" id="nfi:NFIA_069160"/>
<dbReference type="AlphaFoldDB" id="A1D7Q1"/>
<dbReference type="OrthoDB" id="4508695at2759"/>
<keyword evidence="2" id="KW-1185">Reference proteome</keyword>
<dbReference type="GeneID" id="4590288"/>
<protein>
    <submittedName>
        <fullName evidence="1">Uncharacterized protein</fullName>
    </submittedName>
</protein>
<dbReference type="VEuPathDB" id="FungiDB:NFIA_069160"/>
<dbReference type="RefSeq" id="XP_001263642.1">
    <property type="nucleotide sequence ID" value="XM_001263641.1"/>
</dbReference>
<organism evidence="1 2">
    <name type="scientific">Neosartorya fischeri (strain ATCC 1020 / DSM 3700 / CBS 544.65 / FGSC A1164 / JCM 1740 / NRRL 181 / WB 181)</name>
    <name type="common">Aspergillus fischerianus</name>
    <dbReference type="NCBI Taxonomy" id="331117"/>
    <lineage>
        <taxon>Eukaryota</taxon>
        <taxon>Fungi</taxon>
        <taxon>Dikarya</taxon>
        <taxon>Ascomycota</taxon>
        <taxon>Pezizomycotina</taxon>
        <taxon>Eurotiomycetes</taxon>
        <taxon>Eurotiomycetidae</taxon>
        <taxon>Eurotiales</taxon>
        <taxon>Aspergillaceae</taxon>
        <taxon>Aspergillus</taxon>
        <taxon>Aspergillus subgen. Fumigati</taxon>
    </lineage>
</organism>
<evidence type="ECO:0000313" key="2">
    <source>
        <dbReference type="Proteomes" id="UP000006702"/>
    </source>
</evidence>